<dbReference type="CDD" id="cd06558">
    <property type="entry name" value="crotonase-like"/>
    <property type="match status" value="1"/>
</dbReference>
<gene>
    <name evidence="2" type="ORF">SKP52_13615</name>
</gene>
<proteinExistence type="inferred from homology"/>
<dbReference type="PANTHER" id="PTHR43802">
    <property type="entry name" value="ENOYL-COA HYDRATASE"/>
    <property type="match status" value="1"/>
</dbReference>
<dbReference type="Gene3D" id="1.10.12.10">
    <property type="entry name" value="Lyase 2-enoyl-coa Hydratase, Chain A, domain 2"/>
    <property type="match status" value="1"/>
</dbReference>
<evidence type="ECO:0000313" key="3">
    <source>
        <dbReference type="Proteomes" id="UP000030907"/>
    </source>
</evidence>
<dbReference type="InterPro" id="IPR029045">
    <property type="entry name" value="ClpP/crotonase-like_dom_sf"/>
</dbReference>
<keyword evidence="3" id="KW-1185">Reference proteome</keyword>
<dbReference type="EMBL" id="CP009122">
    <property type="protein sequence ID" value="AJA09611.1"/>
    <property type="molecule type" value="Genomic_DNA"/>
</dbReference>
<sequence>MSSFLKVSREGPVAIATLNRPEQRNAISTRDDSREIEEFCREMTEDHTVRVIVMTGAGSAFCAGGNVKDMAARHGMFAGNPYEQRNYYRLGIQKIPLSLYELEVPVVAAVNGPAIGAGLDLACMCDVRIASKTAAFAESFVKLGIIPGDGGAWLLPRIVGMARASIMTLTGDAINAATALEFGLVTEVVEPETCLDRALDIADRIAANPGHSTRLAKRLLREGQDMKLGPLLELSAAYQALAHHTVDHIEAVDAFIAKRRPVWADECRKLSLGPVIDLNYDTRYINLGKAKAVAMAGLSYARIGWV</sequence>
<dbReference type="Gene3D" id="3.90.226.10">
    <property type="entry name" value="2-enoyl-CoA Hydratase, Chain A, domain 1"/>
    <property type="match status" value="1"/>
</dbReference>
<dbReference type="KEGG" id="sphk:SKP52_13615"/>
<name>A0A0A7PHN1_9SPHN</name>
<dbReference type="PANTHER" id="PTHR43802:SF1">
    <property type="entry name" value="IP11341P-RELATED"/>
    <property type="match status" value="1"/>
</dbReference>
<dbReference type="InterPro" id="IPR014748">
    <property type="entry name" value="Enoyl-CoA_hydra_C"/>
</dbReference>
<dbReference type="Proteomes" id="UP000030907">
    <property type="component" value="Chromosome"/>
</dbReference>
<organism evidence="2 3">
    <name type="scientific">Sphingopyxis fribergensis</name>
    <dbReference type="NCBI Taxonomy" id="1515612"/>
    <lineage>
        <taxon>Bacteria</taxon>
        <taxon>Pseudomonadati</taxon>
        <taxon>Pseudomonadota</taxon>
        <taxon>Alphaproteobacteria</taxon>
        <taxon>Sphingomonadales</taxon>
        <taxon>Sphingomonadaceae</taxon>
        <taxon>Sphingopyxis</taxon>
    </lineage>
</organism>
<dbReference type="Pfam" id="PF00378">
    <property type="entry name" value="ECH_1"/>
    <property type="match status" value="1"/>
</dbReference>
<dbReference type="HOGENOM" id="CLU_009834_7_2_5"/>
<dbReference type="SUPFAM" id="SSF52096">
    <property type="entry name" value="ClpP/crotonase"/>
    <property type="match status" value="1"/>
</dbReference>
<keyword evidence="2" id="KW-0456">Lyase</keyword>
<dbReference type="OrthoDB" id="5730382at2"/>
<evidence type="ECO:0000256" key="1">
    <source>
        <dbReference type="ARBA" id="ARBA00005254"/>
    </source>
</evidence>
<evidence type="ECO:0000313" key="2">
    <source>
        <dbReference type="EMBL" id="AJA09611.1"/>
    </source>
</evidence>
<dbReference type="EC" id="4.2.1.17" evidence="2"/>
<dbReference type="GO" id="GO:0004300">
    <property type="term" value="F:enoyl-CoA hydratase activity"/>
    <property type="evidence" value="ECO:0007669"/>
    <property type="project" value="UniProtKB-EC"/>
</dbReference>
<protein>
    <submittedName>
        <fullName evidence="2">Enoyl-CoA hydratase</fullName>
        <ecNumber evidence="2">4.2.1.17</ecNumber>
    </submittedName>
</protein>
<dbReference type="STRING" id="1515612.SKP52_13615"/>
<dbReference type="NCBIfam" id="NF006699">
    <property type="entry name" value="PRK09245.1"/>
    <property type="match status" value="1"/>
</dbReference>
<dbReference type="AlphaFoldDB" id="A0A0A7PHN1"/>
<dbReference type="InterPro" id="IPR001753">
    <property type="entry name" value="Enoyl-CoA_hydra/iso"/>
</dbReference>
<comment type="similarity">
    <text evidence="1">Belongs to the enoyl-CoA hydratase/isomerase family.</text>
</comment>
<dbReference type="RefSeq" id="WP_081997352.1">
    <property type="nucleotide sequence ID" value="NZ_CP009122.1"/>
</dbReference>
<accession>A0A0A7PHN1</accession>
<reference evidence="2 3" key="1">
    <citation type="journal article" date="2015" name="Int. J. Syst. Evol. Microbiol.">
        <title>Description of Sphingopyxis fribergensis sp. nov. - a soil bacterium with the ability to degrade styrene and phenylacetic acid.</title>
        <authorList>
            <person name="Oelschlagel M."/>
            <person name="Ruckert C."/>
            <person name="Kalinowski J."/>
            <person name="Schmidt G."/>
            <person name="Schlomann M."/>
            <person name="Tischler D."/>
        </authorList>
    </citation>
    <scope>NUCLEOTIDE SEQUENCE [LARGE SCALE GENOMIC DNA]</scope>
    <source>
        <strain evidence="2 3">Kp5.2</strain>
    </source>
</reference>